<dbReference type="InterPro" id="IPR050377">
    <property type="entry name" value="Radical_SAM_PqqE_MftC-like"/>
</dbReference>
<evidence type="ECO:0000313" key="13">
    <source>
        <dbReference type="Proteomes" id="UP000198816"/>
    </source>
</evidence>
<keyword evidence="6" id="KW-0411">Iron-sulfur</keyword>
<dbReference type="GO" id="GO:0003824">
    <property type="term" value="F:catalytic activity"/>
    <property type="evidence" value="ECO:0007669"/>
    <property type="project" value="InterPro"/>
</dbReference>
<dbReference type="SFLD" id="SFLDG01067">
    <property type="entry name" value="SPASM/twitch_domain_containing"/>
    <property type="match status" value="1"/>
</dbReference>
<dbReference type="PIRSF" id="PIRSF037420">
    <property type="entry name" value="PQQ_syn_pqqE"/>
    <property type="match status" value="1"/>
</dbReference>
<dbReference type="PANTHER" id="PTHR11228:SF7">
    <property type="entry name" value="PQQA PEPTIDE CYCLASE"/>
    <property type="match status" value="1"/>
</dbReference>
<dbReference type="SFLD" id="SFLDF00393">
    <property type="entry name" value="heme_D1_biosynthesis_(NirJ-lik"/>
    <property type="match status" value="1"/>
</dbReference>
<dbReference type="NCBIfam" id="TIGR04085">
    <property type="entry name" value="rSAM_more_4Fe4S"/>
    <property type="match status" value="1"/>
</dbReference>
<keyword evidence="5" id="KW-0408">Iron</keyword>
<dbReference type="CDD" id="cd01335">
    <property type="entry name" value="Radical_SAM"/>
    <property type="match status" value="1"/>
</dbReference>
<dbReference type="InterPro" id="IPR006638">
    <property type="entry name" value="Elp3/MiaA/NifB-like_rSAM"/>
</dbReference>
<dbReference type="Proteomes" id="UP000198816">
    <property type="component" value="Unassembled WGS sequence"/>
</dbReference>
<dbReference type="SMART" id="SM00729">
    <property type="entry name" value="Elp3"/>
    <property type="match status" value="1"/>
</dbReference>
<dbReference type="AlphaFoldDB" id="A0A1H2WM36"/>
<dbReference type="SFLD" id="SFLDG01386">
    <property type="entry name" value="main_SPASM_domain-containing"/>
    <property type="match status" value="1"/>
</dbReference>
<dbReference type="EMBL" id="FNNZ01000009">
    <property type="protein sequence ID" value="SDW81723.1"/>
    <property type="molecule type" value="Genomic_DNA"/>
</dbReference>
<evidence type="ECO:0000256" key="5">
    <source>
        <dbReference type="ARBA" id="ARBA00023004"/>
    </source>
</evidence>
<comment type="function">
    <text evidence="9">Involved in heme d1 biosynthesis. Radical SAM enzyme that catalyzes the removal of two propionate side chains from the intermediate 12,18-didecarboxysiroheme (DDSH) and may introduce the keto functions on rings A and B, yielding the heme d1 precursor dihydro-heme d1.</text>
</comment>
<dbReference type="InterPro" id="IPR017200">
    <property type="entry name" value="PqqE-like"/>
</dbReference>
<keyword evidence="2" id="KW-0004">4Fe-4S</keyword>
<gene>
    <name evidence="12" type="ORF">SAMN05421783_10929</name>
</gene>
<dbReference type="InterPro" id="IPR058240">
    <property type="entry name" value="rSAM_sf"/>
</dbReference>
<dbReference type="PANTHER" id="PTHR11228">
    <property type="entry name" value="RADICAL SAM DOMAIN PROTEIN"/>
    <property type="match status" value="1"/>
</dbReference>
<evidence type="ECO:0000256" key="10">
    <source>
        <dbReference type="ARBA" id="ARBA00073867"/>
    </source>
</evidence>
<evidence type="ECO:0000256" key="4">
    <source>
        <dbReference type="ARBA" id="ARBA00022723"/>
    </source>
</evidence>
<name>A0A1H2WM36_THIRO</name>
<dbReference type="InterPro" id="IPR007197">
    <property type="entry name" value="rSAM"/>
</dbReference>
<evidence type="ECO:0000256" key="7">
    <source>
        <dbReference type="ARBA" id="ARBA00023239"/>
    </source>
</evidence>
<dbReference type="RefSeq" id="WP_093031481.1">
    <property type="nucleotide sequence ID" value="NZ_FNNZ01000009.1"/>
</dbReference>
<keyword evidence="13" id="KW-1185">Reference proteome</keyword>
<dbReference type="PROSITE" id="PS51918">
    <property type="entry name" value="RADICAL_SAM"/>
    <property type="match status" value="1"/>
</dbReference>
<evidence type="ECO:0000256" key="8">
    <source>
        <dbReference type="ARBA" id="ARBA00023462"/>
    </source>
</evidence>
<keyword evidence="4" id="KW-0479">Metal-binding</keyword>
<organism evidence="12 13">
    <name type="scientific">Thiocapsa roseopersicina</name>
    <dbReference type="NCBI Taxonomy" id="1058"/>
    <lineage>
        <taxon>Bacteria</taxon>
        <taxon>Pseudomonadati</taxon>
        <taxon>Pseudomonadota</taxon>
        <taxon>Gammaproteobacteria</taxon>
        <taxon>Chromatiales</taxon>
        <taxon>Chromatiaceae</taxon>
        <taxon>Thiocapsa</taxon>
    </lineage>
</organism>
<keyword evidence="3" id="KW-0949">S-adenosyl-L-methionine</keyword>
<dbReference type="GO" id="GO:0046872">
    <property type="term" value="F:metal ion binding"/>
    <property type="evidence" value="ECO:0007669"/>
    <property type="project" value="UniProtKB-KW"/>
</dbReference>
<dbReference type="OrthoDB" id="7690664at2"/>
<dbReference type="InterPro" id="IPR013785">
    <property type="entry name" value="Aldolase_TIM"/>
</dbReference>
<evidence type="ECO:0000256" key="3">
    <source>
        <dbReference type="ARBA" id="ARBA00022691"/>
    </source>
</evidence>
<dbReference type="NCBIfam" id="TIGR04051">
    <property type="entry name" value="rSAM_NirJ"/>
    <property type="match status" value="1"/>
</dbReference>
<accession>A0A1H2WM36</accession>
<dbReference type="SFLD" id="SFLDS00029">
    <property type="entry name" value="Radical_SAM"/>
    <property type="match status" value="1"/>
</dbReference>
<proteinExistence type="inferred from homology"/>
<dbReference type="SUPFAM" id="SSF102114">
    <property type="entry name" value="Radical SAM enzymes"/>
    <property type="match status" value="1"/>
</dbReference>
<comment type="similarity">
    <text evidence="8">Belongs to the radical SAM superfamily.</text>
</comment>
<dbReference type="InterPro" id="IPR023992">
    <property type="entry name" value="HemeD1_Synth_NirJ"/>
</dbReference>
<dbReference type="Pfam" id="PF04055">
    <property type="entry name" value="Radical_SAM"/>
    <property type="match status" value="1"/>
</dbReference>
<dbReference type="SFLD" id="SFLDG01385">
    <property type="entry name" value="heme_carboxy_lyase_like"/>
    <property type="match status" value="1"/>
</dbReference>
<evidence type="ECO:0000256" key="6">
    <source>
        <dbReference type="ARBA" id="ARBA00023014"/>
    </source>
</evidence>
<evidence type="ECO:0000256" key="9">
    <source>
        <dbReference type="ARBA" id="ARBA00056787"/>
    </source>
</evidence>
<dbReference type="CDD" id="cd21123">
    <property type="entry name" value="SPASM_MftC-like"/>
    <property type="match status" value="1"/>
</dbReference>
<reference evidence="13" key="1">
    <citation type="submission" date="2016-10" db="EMBL/GenBank/DDBJ databases">
        <authorList>
            <person name="Varghese N."/>
            <person name="Submissions S."/>
        </authorList>
    </citation>
    <scope>NUCLEOTIDE SEQUENCE [LARGE SCALE GENOMIC DNA]</scope>
    <source>
        <strain evidence="13">DSM 217</strain>
    </source>
</reference>
<dbReference type="InterPro" id="IPR023885">
    <property type="entry name" value="4Fe4S-binding_SPASM_dom"/>
</dbReference>
<sequence>MFRLSRYLHALRPGTDAGTRPAQPTASAGQTGPVVIWNLVRRCNLTCRHCYATSADKDFPGELDRAEIDRVMDDLHAYGVRVLILSGGEPLLHPDIFAIARRAKALGFYVGLSSNGTLIDAARLAEIAATGFDYVGISLDGLRETHDRIRRREGAFAAALQGLRDCRTAGLKVGLRFTLTRDNAAELPELLRLMDEEDIDKFYLSHLNYAGRGYRNRGDDPHHRLTREAMDLLFETCWADVRAGRRREIVTGNNDADAVYLLHWAARRQPDALPRLRTMLRRWGGNASGVNIANIDNEGRVHPDTMWWDYSLGNVKERPFGVIWDDRSDPLMDGLKQHPRPLKGRCATCSHLDICAGNSRTRAWRLTGDPWSEDPGCYLTDAEIAETFGEAPGLRPASTGDRDVARNAA</sequence>
<dbReference type="InterPro" id="IPR034480">
    <property type="entry name" value="Heme_synthase-like"/>
</dbReference>
<keyword evidence="7" id="KW-0456">Lyase</keyword>
<evidence type="ECO:0000259" key="11">
    <source>
        <dbReference type="PROSITE" id="PS51918"/>
    </source>
</evidence>
<dbReference type="FunFam" id="3.20.20.70:FF:000188">
    <property type="entry name" value="Mycofactocin radical SAM maturase MftC"/>
    <property type="match status" value="1"/>
</dbReference>
<feature type="domain" description="Radical SAM core" evidence="11">
    <location>
        <begin position="29"/>
        <end position="240"/>
    </location>
</feature>
<dbReference type="STRING" id="1058.SAMN05421783_10929"/>
<dbReference type="GO" id="GO:0006783">
    <property type="term" value="P:heme biosynthetic process"/>
    <property type="evidence" value="ECO:0007669"/>
    <property type="project" value="TreeGrafter"/>
</dbReference>
<comment type="cofactor">
    <cofactor evidence="1">
        <name>[4Fe-4S] cluster</name>
        <dbReference type="ChEBI" id="CHEBI:49883"/>
    </cofactor>
</comment>
<dbReference type="GO" id="GO:0051539">
    <property type="term" value="F:4 iron, 4 sulfur cluster binding"/>
    <property type="evidence" value="ECO:0007669"/>
    <property type="project" value="UniProtKB-KW"/>
</dbReference>
<dbReference type="Gene3D" id="3.20.20.70">
    <property type="entry name" value="Aldolase class I"/>
    <property type="match status" value="1"/>
</dbReference>
<evidence type="ECO:0000256" key="1">
    <source>
        <dbReference type="ARBA" id="ARBA00001966"/>
    </source>
</evidence>
<protein>
    <recommendedName>
        <fullName evidence="10">Pre-heme d1 synthase</fullName>
    </recommendedName>
</protein>
<evidence type="ECO:0000256" key="2">
    <source>
        <dbReference type="ARBA" id="ARBA00022485"/>
    </source>
</evidence>
<evidence type="ECO:0000313" key="12">
    <source>
        <dbReference type="EMBL" id="SDW81723.1"/>
    </source>
</evidence>